<evidence type="ECO:0000256" key="2">
    <source>
        <dbReference type="ARBA" id="ARBA00022692"/>
    </source>
</evidence>
<comment type="subcellular location">
    <subcellularLocation>
        <location evidence="1">Membrane</location>
        <topology evidence="1">Multi-pass membrane protein</topology>
    </subcellularLocation>
</comment>
<comment type="caution">
    <text evidence="9">The sequence shown here is derived from an EMBL/GenBank/DDBJ whole genome shotgun (WGS) entry which is preliminary data.</text>
</comment>
<evidence type="ECO:0000256" key="6">
    <source>
        <dbReference type="SAM" id="MobiDB-lite"/>
    </source>
</evidence>
<dbReference type="GO" id="GO:0016020">
    <property type="term" value="C:membrane"/>
    <property type="evidence" value="ECO:0007669"/>
    <property type="project" value="UniProtKB-SubCell"/>
</dbReference>
<dbReference type="Proteomes" id="UP001144191">
    <property type="component" value="Unassembled WGS sequence"/>
</dbReference>
<keyword evidence="2 7" id="KW-0812">Transmembrane</keyword>
<feature type="transmembrane region" description="Helical" evidence="7">
    <location>
        <begin position="171"/>
        <end position="192"/>
    </location>
</feature>
<evidence type="ECO:0000256" key="4">
    <source>
        <dbReference type="ARBA" id="ARBA00023136"/>
    </source>
</evidence>
<evidence type="ECO:0000313" key="10">
    <source>
        <dbReference type="Proteomes" id="UP001144191"/>
    </source>
</evidence>
<evidence type="ECO:0000313" key="9">
    <source>
        <dbReference type="EMBL" id="GLA50546.1"/>
    </source>
</evidence>
<dbReference type="PANTHER" id="PTHR33048">
    <property type="entry name" value="PTH11-LIKE INTEGRAL MEMBRANE PROTEIN (AFU_ORTHOLOGUE AFUA_5G11245)"/>
    <property type="match status" value="1"/>
</dbReference>
<keyword evidence="3 7" id="KW-1133">Transmembrane helix</keyword>
<keyword evidence="4 7" id="KW-0472">Membrane</keyword>
<proteinExistence type="inferred from homology"/>
<feature type="region of interest" description="Disordered" evidence="6">
    <location>
        <begin position="628"/>
        <end position="647"/>
    </location>
</feature>
<gene>
    <name evidence="9" type="ORF">AnigIFM63604_006840</name>
</gene>
<dbReference type="EMBL" id="BRPB01000040">
    <property type="protein sequence ID" value="GLA50546.1"/>
    <property type="molecule type" value="Genomic_DNA"/>
</dbReference>
<feature type="transmembrane region" description="Helical" evidence="7">
    <location>
        <begin position="204"/>
        <end position="224"/>
    </location>
</feature>
<feature type="transmembrane region" description="Helical" evidence="7">
    <location>
        <begin position="120"/>
        <end position="139"/>
    </location>
</feature>
<feature type="transmembrane region" description="Helical" evidence="7">
    <location>
        <begin position="20"/>
        <end position="40"/>
    </location>
</feature>
<evidence type="ECO:0000256" key="1">
    <source>
        <dbReference type="ARBA" id="ARBA00004141"/>
    </source>
</evidence>
<reference evidence="9" key="1">
    <citation type="submission" date="2022-07" db="EMBL/GenBank/DDBJ databases">
        <title>Taxonomy of Aspergillus series Nigri: significant species reduction supported by multi-species coalescent approaches.</title>
        <authorList>
            <person name="Bian C."/>
            <person name="Kusuya Y."/>
            <person name="Sklenar F."/>
            <person name="D'hooge E."/>
            <person name="Yaguchi T."/>
            <person name="Takahashi H."/>
            <person name="Hubka V."/>
        </authorList>
    </citation>
    <scope>NUCLEOTIDE SEQUENCE</scope>
    <source>
        <strain evidence="9">IFM 63604</strain>
    </source>
</reference>
<dbReference type="PANTHER" id="PTHR33048:SF47">
    <property type="entry name" value="INTEGRAL MEMBRANE PROTEIN-RELATED"/>
    <property type="match status" value="1"/>
</dbReference>
<evidence type="ECO:0000256" key="3">
    <source>
        <dbReference type="ARBA" id="ARBA00022989"/>
    </source>
</evidence>
<accession>A0A9W6EBP0</accession>
<dbReference type="AlphaFoldDB" id="A0A9W6EBP0"/>
<feature type="domain" description="Rhodopsin" evidence="8">
    <location>
        <begin position="36"/>
        <end position="266"/>
    </location>
</feature>
<dbReference type="Pfam" id="PF20684">
    <property type="entry name" value="Fung_rhodopsin"/>
    <property type="match status" value="1"/>
</dbReference>
<sequence>MLSRSLGKGTSFTGQQTTVLGIGVAFMAFTSVVIALRVYVRTLLLRAWGADDGEPTIVPRSFAKSNEHAVLMVIGTLHTMGLENTCIWATRLLYVLGLCFIKLSLLWFYLRLETRRFMQWLVYSVIFIVLGVSISSFFVDTLSCIPPSKFWNSTKSGHCMSTASQQKFYEVNGILVIVMDILIWAVPIPMLWRVRISLRKKIAVLGVFSVGLLSIAAACVRYNTVLQLANNPDETYVLAASLDWCGIEAYVAIFCGSTPALYVFVKRYLPQILGPSYAHNPTYPGQSNAKRFSAPFCRVSRQDVSESRLGESQDALHDGDGIMLKTDIHWEVTDIDAEGRVDSHHSRLPSCISAVCPTERCRIIFPNYYRFTVLSTLICKYQTHYYLTPNIPTASDPSGYTKFEACYHSRSSPTNSRHSGIPAITMNSFFYSTKHAKTSYYHIPSTVNLDDVQQILHNHSTLANIFWPQTVNDPGNLIFENQTGPSTTEIQIGPASGSNPGPSATKCKARMISHHEAREVVVEEEMPLGLRMTLVYRVSDEPPQGISAEEGDGLLALADSQPSTSLSPSGSRIGLYLEVERSVMAPRPLSMLVKTTEGPIVKTKNLLFVLDELGNGRDLDAVLGALNDGLGESDDEGEGVLEKYKAD</sequence>
<dbReference type="InterPro" id="IPR052337">
    <property type="entry name" value="SAT4-like"/>
</dbReference>
<feature type="transmembrane region" description="Helical" evidence="7">
    <location>
        <begin position="87"/>
        <end position="108"/>
    </location>
</feature>
<name>A0A9W6EBP0_ASPNG</name>
<protein>
    <recommendedName>
        <fullName evidence="8">Rhodopsin domain-containing protein</fullName>
    </recommendedName>
</protein>
<evidence type="ECO:0000259" key="8">
    <source>
        <dbReference type="Pfam" id="PF20684"/>
    </source>
</evidence>
<dbReference type="InterPro" id="IPR049326">
    <property type="entry name" value="Rhodopsin_dom_fungi"/>
</dbReference>
<evidence type="ECO:0000256" key="5">
    <source>
        <dbReference type="ARBA" id="ARBA00038359"/>
    </source>
</evidence>
<comment type="similarity">
    <text evidence="5">Belongs to the SAT4 family.</text>
</comment>
<evidence type="ECO:0000256" key="7">
    <source>
        <dbReference type="SAM" id="Phobius"/>
    </source>
</evidence>
<organism evidence="9 10">
    <name type="scientific">Aspergillus niger</name>
    <dbReference type="NCBI Taxonomy" id="5061"/>
    <lineage>
        <taxon>Eukaryota</taxon>
        <taxon>Fungi</taxon>
        <taxon>Dikarya</taxon>
        <taxon>Ascomycota</taxon>
        <taxon>Pezizomycotina</taxon>
        <taxon>Eurotiomycetes</taxon>
        <taxon>Eurotiomycetidae</taxon>
        <taxon>Eurotiales</taxon>
        <taxon>Aspergillaceae</taxon>
        <taxon>Aspergillus</taxon>
        <taxon>Aspergillus subgen. Circumdati</taxon>
    </lineage>
</organism>